<proteinExistence type="predicted"/>
<feature type="compositionally biased region" description="Basic and acidic residues" evidence="1">
    <location>
        <begin position="148"/>
        <end position="157"/>
    </location>
</feature>
<feature type="compositionally biased region" description="Polar residues" evidence="1">
    <location>
        <begin position="23"/>
        <end position="40"/>
    </location>
</feature>
<sequence>MDFSTAHVQYSSEHSSDGKNRNVKTQENSNTVKETASVNSSPFSLRFTEQAVEAQIPSACVDDMMHVCSDEHSLISPVGASLTTSRQEVSYKGVKMGRVRERTSSISSLSEVSSLSDHSQWNPDTLYRDEQDRERLDAMKEFEREAELARRHEEHRREKQRKQLFKEDLKRSTAAISKASGRKSYFVDHPYVKRKKSSELHALHSWDERDARNDSSMEISPLSEESMKSGDGEWTVAAKNKEKSATEDRAQQLFVDERKEEEADIVKDKRNRMRAIDQLSIDLLKPLRLTTENVLHILEHPKAEQYLKGCFVKAAPLQWMNTLRKVICCFFIRFTKRTSSIGVLYNDVVDMMLQESAQLYSIIGLEETVPYSLSGDKMCRFKLIVSRETRSGSSGEPESIDVRRLVDFPITEAEFEDWKNKLKASDFDIEIAHHMKEKLLELKTFTFTDEDVQIILDRNKRSSEKAVGNASFVTSSSLVKSIAAVQHEIDALIMNSDNKVDLKETERNNEKLASLVSEKKKMVSQINAFKRYTVVSDLKNLVAEKPQDRRTFPGIKSTPLNSSNDFGTPSEKRLYEKNPSARRECRPTMMWDIKYLRGDSKTSSKADEIATERNTTACIASDQISDIEGSISKRNTFIHRTLQFHSMFKISLAEAKNVNLSNKTENHSQELVYPIPANTASLGIDSSVLSLEEYTQMTRIAMESM</sequence>
<feature type="region of interest" description="Disordered" evidence="1">
    <location>
        <begin position="1"/>
        <end position="40"/>
    </location>
</feature>
<feature type="region of interest" description="Disordered" evidence="1">
    <location>
        <begin position="148"/>
        <end position="176"/>
    </location>
</feature>
<dbReference type="EMBL" id="JADAQX010001059">
    <property type="protein sequence ID" value="KAF8818529.1"/>
    <property type="molecule type" value="Genomic_DNA"/>
</dbReference>
<feature type="compositionally biased region" description="Basic and acidic residues" evidence="1">
    <location>
        <begin position="570"/>
        <end position="581"/>
    </location>
</feature>
<dbReference type="Proteomes" id="UP000823046">
    <property type="component" value="Unassembled WGS sequence"/>
</dbReference>
<evidence type="ECO:0000256" key="1">
    <source>
        <dbReference type="SAM" id="MobiDB-lite"/>
    </source>
</evidence>
<feature type="region of interest" description="Disordered" evidence="1">
    <location>
        <begin position="209"/>
        <end position="232"/>
    </location>
</feature>
<evidence type="ECO:0000313" key="2">
    <source>
        <dbReference type="EMBL" id="KAF8818529.1"/>
    </source>
</evidence>
<gene>
    <name evidence="2" type="primary">RTF1</name>
    <name evidence="2" type="ORF">IE077_002012</name>
</gene>
<feature type="compositionally biased region" description="Polar residues" evidence="1">
    <location>
        <begin position="1"/>
        <end position="13"/>
    </location>
</feature>
<keyword evidence="3" id="KW-1185">Reference proteome</keyword>
<organism evidence="2 3">
    <name type="scientific">Cardiosporidium cionae</name>
    <dbReference type="NCBI Taxonomy" id="476202"/>
    <lineage>
        <taxon>Eukaryota</taxon>
        <taxon>Sar</taxon>
        <taxon>Alveolata</taxon>
        <taxon>Apicomplexa</taxon>
        <taxon>Aconoidasida</taxon>
        <taxon>Nephromycida</taxon>
        <taxon>Cardiosporidium</taxon>
    </lineage>
</organism>
<evidence type="ECO:0000313" key="3">
    <source>
        <dbReference type="Proteomes" id="UP000823046"/>
    </source>
</evidence>
<reference evidence="2 3" key="1">
    <citation type="journal article" date="2020" name="bioRxiv">
        <title>Metabolic contributions of an alphaproteobacterial endosymbiont in the apicomplexan Cardiosporidium cionae.</title>
        <authorList>
            <person name="Hunter E.S."/>
            <person name="Paight C.J."/>
            <person name="Lane C.E."/>
        </authorList>
    </citation>
    <scope>NUCLEOTIDE SEQUENCE [LARGE SCALE GENOMIC DNA]</scope>
    <source>
        <strain evidence="2">ESH_2018</strain>
    </source>
</reference>
<feature type="region of interest" description="Disordered" evidence="1">
    <location>
        <begin position="549"/>
        <end position="581"/>
    </location>
</feature>
<accession>A0ABQ7J4T2</accession>
<dbReference type="InterPro" id="IPR036128">
    <property type="entry name" value="Plus3-like_sf"/>
</dbReference>
<protein>
    <submittedName>
        <fullName evidence="2">Rna polymerase-associated protein RTF1</fullName>
    </submittedName>
</protein>
<dbReference type="Gene3D" id="3.90.70.200">
    <property type="entry name" value="Plus-3 domain"/>
    <property type="match status" value="1"/>
</dbReference>
<comment type="caution">
    <text evidence="2">The sequence shown here is derived from an EMBL/GenBank/DDBJ whole genome shotgun (WGS) entry which is preliminary data.</text>
</comment>
<name>A0ABQ7J4T2_9APIC</name>
<feature type="compositionally biased region" description="Polar residues" evidence="1">
    <location>
        <begin position="558"/>
        <end position="567"/>
    </location>
</feature>